<comment type="caution">
    <text evidence="1">The sequence shown here is derived from an EMBL/GenBank/DDBJ whole genome shotgun (WGS) entry which is preliminary data.</text>
</comment>
<proteinExistence type="predicted"/>
<dbReference type="Proteomes" id="UP001140087">
    <property type="component" value="Unassembled WGS sequence"/>
</dbReference>
<organism evidence="1 2">
    <name type="scientific">Coemansia helicoidea</name>
    <dbReference type="NCBI Taxonomy" id="1286919"/>
    <lineage>
        <taxon>Eukaryota</taxon>
        <taxon>Fungi</taxon>
        <taxon>Fungi incertae sedis</taxon>
        <taxon>Zoopagomycota</taxon>
        <taxon>Kickxellomycotina</taxon>
        <taxon>Kickxellomycetes</taxon>
        <taxon>Kickxellales</taxon>
        <taxon>Kickxellaceae</taxon>
        <taxon>Coemansia</taxon>
    </lineage>
</organism>
<sequence>MLPLRRGTLQIQPRRLLGPAAAYTTASAECYLRRLRSRYEQAHRLCLDSTEWFARSHQSRHHQPTPRDIFPNTELRMSKVRTYGFDFDYTLANYTEKLPETIYTMLRDVLVKKMLYPPALQALRYDSTFAIRGISYDRETGWLFKLDSNYNIAMDTVHYGREPLRDLEDVFSLHNGPHVAPDYAKNHMYQLNDIYSVPEATLLADVIQYFSEHGIPFHPRYLAEDIRTAGEYIHKGDGISLSPLHTEIMNNIGDYLNPAPELMQLLNDLRRAGKRVFLLTNSGYQYVSAGLAYMFGTRDWRDLFDVVIVSARKPSWYLSHRPFRLVPTEWAGADVQPWAPVDHFEDGQVYSGGNLMSFTHITGYSDRNVMYFGDHIYSDLRDPSIQRGWFTGAIVHELKHELAVTQRPEYKQYVSYVQLIEKILKRSQQETRSAGFEALPAGTQEEFRCLLDVGREERRRVRWKLRDCFNRNFGSVFRTEKYPSLFATKIKAFANVYTADIANLGAYPHDFVFYPKRVTQAHEVRMPEVDHLLDEILGE</sequence>
<name>A0ACC1LCY9_9FUNG</name>
<evidence type="ECO:0000313" key="1">
    <source>
        <dbReference type="EMBL" id="KAJ2805622.1"/>
    </source>
</evidence>
<reference evidence="1" key="1">
    <citation type="submission" date="2022-07" db="EMBL/GenBank/DDBJ databases">
        <title>Phylogenomic reconstructions and comparative analyses of Kickxellomycotina fungi.</title>
        <authorList>
            <person name="Reynolds N.K."/>
            <person name="Stajich J.E."/>
            <person name="Barry K."/>
            <person name="Grigoriev I.V."/>
            <person name="Crous P."/>
            <person name="Smith M.E."/>
        </authorList>
    </citation>
    <scope>NUCLEOTIDE SEQUENCE</scope>
    <source>
        <strain evidence="1">BCRC 34780</strain>
    </source>
</reference>
<gene>
    <name evidence="1" type="ORF">H4R21_001191</name>
</gene>
<keyword evidence="2" id="KW-1185">Reference proteome</keyword>
<accession>A0ACC1LCY9</accession>
<protein>
    <submittedName>
        <fullName evidence="1">Uncharacterized protein</fullName>
    </submittedName>
</protein>
<dbReference type="EMBL" id="JANBUN010000227">
    <property type="protein sequence ID" value="KAJ2805622.1"/>
    <property type="molecule type" value="Genomic_DNA"/>
</dbReference>
<evidence type="ECO:0000313" key="2">
    <source>
        <dbReference type="Proteomes" id="UP001140087"/>
    </source>
</evidence>